<feature type="transmembrane region" description="Helical" evidence="5">
    <location>
        <begin position="157"/>
        <end position="174"/>
    </location>
</feature>
<keyword evidence="8" id="KW-1185">Reference proteome</keyword>
<organism evidence="7 8">
    <name type="scientific">Capronia coronata CBS 617.96</name>
    <dbReference type="NCBI Taxonomy" id="1182541"/>
    <lineage>
        <taxon>Eukaryota</taxon>
        <taxon>Fungi</taxon>
        <taxon>Dikarya</taxon>
        <taxon>Ascomycota</taxon>
        <taxon>Pezizomycotina</taxon>
        <taxon>Eurotiomycetes</taxon>
        <taxon>Chaetothyriomycetidae</taxon>
        <taxon>Chaetothyriales</taxon>
        <taxon>Herpotrichiellaceae</taxon>
        <taxon>Capronia</taxon>
    </lineage>
</organism>
<accession>W9XXR9</accession>
<keyword evidence="2 5" id="KW-0812">Transmembrane</keyword>
<evidence type="ECO:0000256" key="5">
    <source>
        <dbReference type="SAM" id="Phobius"/>
    </source>
</evidence>
<dbReference type="EMBL" id="AMWN01000007">
    <property type="protein sequence ID" value="EXJ81776.1"/>
    <property type="molecule type" value="Genomic_DNA"/>
</dbReference>
<dbReference type="RefSeq" id="XP_007726897.1">
    <property type="nucleotide sequence ID" value="XM_007728707.1"/>
</dbReference>
<feature type="transmembrane region" description="Helical" evidence="5">
    <location>
        <begin position="453"/>
        <end position="473"/>
    </location>
</feature>
<feature type="transmembrane region" description="Helical" evidence="5">
    <location>
        <begin position="327"/>
        <end position="348"/>
    </location>
</feature>
<feature type="transmembrane region" description="Helical" evidence="5">
    <location>
        <begin position="118"/>
        <end position="137"/>
    </location>
</feature>
<gene>
    <name evidence="7" type="ORF">A1O1_07841</name>
</gene>
<feature type="transmembrane region" description="Helical" evidence="5">
    <location>
        <begin position="186"/>
        <end position="205"/>
    </location>
</feature>
<dbReference type="PANTHER" id="PTHR43341">
    <property type="entry name" value="AMINO ACID PERMEASE"/>
    <property type="match status" value="1"/>
</dbReference>
<dbReference type="PIRSF" id="PIRSF006060">
    <property type="entry name" value="AA_transporter"/>
    <property type="match status" value="1"/>
</dbReference>
<dbReference type="Pfam" id="PF00324">
    <property type="entry name" value="AA_permease"/>
    <property type="match status" value="1"/>
</dbReference>
<comment type="caution">
    <text evidence="7">The sequence shown here is derived from an EMBL/GenBank/DDBJ whole genome shotgun (WGS) entry which is preliminary data.</text>
</comment>
<evidence type="ECO:0000256" key="4">
    <source>
        <dbReference type="ARBA" id="ARBA00023136"/>
    </source>
</evidence>
<evidence type="ECO:0000313" key="8">
    <source>
        <dbReference type="Proteomes" id="UP000019484"/>
    </source>
</evidence>
<feature type="transmembrane region" description="Helical" evidence="5">
    <location>
        <begin position="376"/>
        <end position="395"/>
    </location>
</feature>
<feature type="domain" description="Amino acid permease/ SLC12A" evidence="6">
    <location>
        <begin position="51"/>
        <end position="476"/>
    </location>
</feature>
<dbReference type="eggNOG" id="KOG1286">
    <property type="taxonomic scope" value="Eukaryota"/>
</dbReference>
<evidence type="ECO:0000256" key="1">
    <source>
        <dbReference type="ARBA" id="ARBA00004141"/>
    </source>
</evidence>
<dbReference type="InterPro" id="IPR050524">
    <property type="entry name" value="APC_YAT"/>
</dbReference>
<keyword evidence="4 5" id="KW-0472">Membrane</keyword>
<dbReference type="InterPro" id="IPR004841">
    <property type="entry name" value="AA-permease/SLC12A_dom"/>
</dbReference>
<dbReference type="Proteomes" id="UP000019484">
    <property type="component" value="Unassembled WGS sequence"/>
</dbReference>
<sequence length="483" mass="53418">MDAKHPASSSVPMTDDKQLGEIIPLSVSYSEDEAADIQAMKIHRRLSSRQVHLSAIAGTIGAALFVSIGGGLYNSGPLALFLGFLWWSTVIFATAQCQLETVSLFPWDGSFVRIAGRCVDPAFGAAASFNFLFLQVTDIIFELTVFNTVVGYWDADLSPAITISAMLVFYFIMNMWRVDWYGEVEFWIGMGKVLLAIGLIFYTFVTMVGGNPLHWAFGFHYWKHPGVWKGDDSAHQFESFVQAAIKAGLVICGPEFISMIAGEAEAPRRVVPRAFRTLPHRLLFFYIFGALCVGILVPYTDERLLGGGKYAAKSPYVISMVNLKIPALPSVVNAALLTSILSAGNNYVFASSRSLVAMVDQGFAPRFFARKNRNGVPYIAVLFMLALGCFSYMALGKGTNDFLNWVISFATAAQMINWCVMSATWIRFNAGLKAQGVDRKHFLPAVSRWQPFAAWYAFCCSFVMLFVQGYAVFKPGQWDTPTL</sequence>
<feature type="transmembrane region" description="Helical" evidence="5">
    <location>
        <begin position="78"/>
        <end position="97"/>
    </location>
</feature>
<dbReference type="STRING" id="1182541.W9XXR9"/>
<dbReference type="PANTHER" id="PTHR43341:SF15">
    <property type="entry name" value="GENERAL AMINO ACID PERMEASE AGP2"/>
    <property type="match status" value="1"/>
</dbReference>
<dbReference type="Gene3D" id="1.20.1740.10">
    <property type="entry name" value="Amino acid/polyamine transporter I"/>
    <property type="match status" value="1"/>
</dbReference>
<keyword evidence="3 5" id="KW-1133">Transmembrane helix</keyword>
<protein>
    <recommendedName>
        <fullName evidence="6">Amino acid permease/ SLC12A domain-containing protein</fullName>
    </recommendedName>
</protein>
<dbReference type="AlphaFoldDB" id="W9XXR9"/>
<evidence type="ECO:0000256" key="3">
    <source>
        <dbReference type="ARBA" id="ARBA00022989"/>
    </source>
</evidence>
<reference evidence="7 8" key="1">
    <citation type="submission" date="2013-03" db="EMBL/GenBank/DDBJ databases">
        <title>The Genome Sequence of Capronia coronata CBS 617.96.</title>
        <authorList>
            <consortium name="The Broad Institute Genomics Platform"/>
            <person name="Cuomo C."/>
            <person name="de Hoog S."/>
            <person name="Gorbushina A."/>
            <person name="Walker B."/>
            <person name="Young S.K."/>
            <person name="Zeng Q."/>
            <person name="Gargeya S."/>
            <person name="Fitzgerald M."/>
            <person name="Haas B."/>
            <person name="Abouelleil A."/>
            <person name="Allen A.W."/>
            <person name="Alvarado L."/>
            <person name="Arachchi H.M."/>
            <person name="Berlin A.M."/>
            <person name="Chapman S.B."/>
            <person name="Gainer-Dewar J."/>
            <person name="Goldberg J."/>
            <person name="Griggs A."/>
            <person name="Gujja S."/>
            <person name="Hansen M."/>
            <person name="Howarth C."/>
            <person name="Imamovic A."/>
            <person name="Ireland A."/>
            <person name="Larimer J."/>
            <person name="McCowan C."/>
            <person name="Murphy C."/>
            <person name="Pearson M."/>
            <person name="Poon T.W."/>
            <person name="Priest M."/>
            <person name="Roberts A."/>
            <person name="Saif S."/>
            <person name="Shea T."/>
            <person name="Sisk P."/>
            <person name="Sykes S."/>
            <person name="Wortman J."/>
            <person name="Nusbaum C."/>
            <person name="Birren B."/>
        </authorList>
    </citation>
    <scope>NUCLEOTIDE SEQUENCE [LARGE SCALE GENOMIC DNA]</scope>
    <source>
        <strain evidence="7 8">CBS 617.96</strain>
    </source>
</reference>
<dbReference type="GO" id="GO:0016020">
    <property type="term" value="C:membrane"/>
    <property type="evidence" value="ECO:0007669"/>
    <property type="project" value="UniProtKB-SubCell"/>
</dbReference>
<dbReference type="HOGENOM" id="CLU_007946_12_1_1"/>
<dbReference type="GO" id="GO:0015171">
    <property type="term" value="F:amino acid transmembrane transporter activity"/>
    <property type="evidence" value="ECO:0007669"/>
    <property type="project" value="TreeGrafter"/>
</dbReference>
<evidence type="ECO:0000256" key="2">
    <source>
        <dbReference type="ARBA" id="ARBA00022692"/>
    </source>
</evidence>
<dbReference type="OrthoDB" id="10062876at2759"/>
<name>W9XXR9_9EURO</name>
<evidence type="ECO:0000313" key="7">
    <source>
        <dbReference type="EMBL" id="EXJ81776.1"/>
    </source>
</evidence>
<proteinExistence type="predicted"/>
<dbReference type="GeneID" id="19162696"/>
<evidence type="ECO:0000259" key="6">
    <source>
        <dbReference type="Pfam" id="PF00324"/>
    </source>
</evidence>
<feature type="transmembrane region" description="Helical" evidence="5">
    <location>
        <begin position="51"/>
        <end position="72"/>
    </location>
</feature>
<feature type="transmembrane region" description="Helical" evidence="5">
    <location>
        <begin position="282"/>
        <end position="300"/>
    </location>
</feature>
<comment type="subcellular location">
    <subcellularLocation>
        <location evidence="1">Membrane</location>
        <topology evidence="1">Multi-pass membrane protein</topology>
    </subcellularLocation>
</comment>
<feature type="transmembrane region" description="Helical" evidence="5">
    <location>
        <begin position="240"/>
        <end position="261"/>
    </location>
</feature>
<feature type="transmembrane region" description="Helical" evidence="5">
    <location>
        <begin position="415"/>
        <end position="432"/>
    </location>
</feature>